<gene>
    <name evidence="1" type="ORF">HPC62_11755</name>
</gene>
<organism evidence="1 2">
    <name type="scientific">Thermoleptolyngbya sichuanensis A183</name>
    <dbReference type="NCBI Taxonomy" id="2737172"/>
    <lineage>
        <taxon>Bacteria</taxon>
        <taxon>Bacillati</taxon>
        <taxon>Cyanobacteriota</taxon>
        <taxon>Cyanophyceae</taxon>
        <taxon>Oculatellales</taxon>
        <taxon>Oculatellaceae</taxon>
        <taxon>Thermoleptolyngbya</taxon>
        <taxon>Thermoleptolyngbya sichuanensis</taxon>
    </lineage>
</organism>
<proteinExistence type="predicted"/>
<evidence type="ECO:0000313" key="2">
    <source>
        <dbReference type="Proteomes" id="UP000505210"/>
    </source>
</evidence>
<name>A0A6M8B5X2_9CYAN</name>
<sequence length="66" mass="7738">MARFPWEAWELGTEFAGPPLRIVRVAANLRRPTSPPKLRRRARILVIVGHDERLDLQTDERLLRSH</sequence>
<dbReference type="RefSeq" id="WP_172355871.1">
    <property type="nucleotide sequence ID" value="NZ_CP053661.1"/>
</dbReference>
<dbReference type="EMBL" id="CP053661">
    <property type="protein sequence ID" value="QKD82769.1"/>
    <property type="molecule type" value="Genomic_DNA"/>
</dbReference>
<protein>
    <submittedName>
        <fullName evidence="1">Uncharacterized protein</fullName>
    </submittedName>
</protein>
<evidence type="ECO:0000313" key="1">
    <source>
        <dbReference type="EMBL" id="QKD82769.1"/>
    </source>
</evidence>
<accession>A0A6M8B5X2</accession>
<dbReference type="Proteomes" id="UP000505210">
    <property type="component" value="Chromosome"/>
</dbReference>
<dbReference type="KEGG" id="theu:HPC62_11755"/>
<dbReference type="AlphaFoldDB" id="A0A6M8B5X2"/>
<reference evidence="1 2" key="1">
    <citation type="submission" date="2020-05" db="EMBL/GenBank/DDBJ databases">
        <title>Complete genome sequence of of a novel Thermoleptolyngbya strain isolated from hot springs of Ganzi, Sichuan China.</title>
        <authorList>
            <person name="Tang J."/>
            <person name="Daroch M."/>
            <person name="Li L."/>
            <person name="Waleron K."/>
            <person name="Waleron M."/>
            <person name="Waleron M."/>
        </authorList>
    </citation>
    <scope>NUCLEOTIDE SEQUENCE [LARGE SCALE GENOMIC DNA]</scope>
    <source>
        <strain evidence="1 2">PKUAC-SCTA183</strain>
    </source>
</reference>
<keyword evidence="2" id="KW-1185">Reference proteome</keyword>